<dbReference type="AlphaFoldDB" id="A0A1H4F7C5"/>
<dbReference type="STRING" id="1033731.SAMN05444145_10995"/>
<sequence length="319" mass="35788">MKREIDESMLIDFLAGRLSRSEQAMVEEWYDESEQHKKILEDIYYISVLCNCAEVVKNIDVEYSLRQLRKRVAENERRAKSRFPVLLRRIATYGAAAMVIVALSFVVLKQASDRVRFEEVYAENSVVSVSLPDGSTACLQPDSRITYPVNAGGGKKYEVDIEGEARFDVVKQTNGRRFVVKALETKVVVRGTSFDVHARQEDDKITAILHSGIIDFVAGDQVVGMTPNQQVAYSRADGNIQVSEVTAERSFVHEDLHEVIQVISDMYGCEIRLDDASLGQIKFTGTVSSNNDLEHTMNVITLTTGTRFTLKGDTVVIHK</sequence>
<dbReference type="Pfam" id="PF04773">
    <property type="entry name" value="FecR"/>
    <property type="match status" value="1"/>
</dbReference>
<dbReference type="PANTHER" id="PTHR30273">
    <property type="entry name" value="PERIPLASMIC SIGNAL SENSOR AND SIGMA FACTOR ACTIVATOR FECR-RELATED"/>
    <property type="match status" value="1"/>
</dbReference>
<dbReference type="Gene3D" id="2.60.120.1440">
    <property type="match status" value="1"/>
</dbReference>
<accession>A0A1H4F7C5</accession>
<protein>
    <submittedName>
        <fullName evidence="4">FecR family protein</fullName>
    </submittedName>
</protein>
<evidence type="ECO:0000313" key="4">
    <source>
        <dbReference type="EMBL" id="SEA93193.1"/>
    </source>
</evidence>
<feature type="domain" description="Protein FecR C-terminal" evidence="3">
    <location>
        <begin position="251"/>
        <end position="317"/>
    </location>
</feature>
<evidence type="ECO:0000259" key="3">
    <source>
        <dbReference type="Pfam" id="PF16344"/>
    </source>
</evidence>
<gene>
    <name evidence="4" type="ORF">SAMN05444145_10995</name>
</gene>
<keyword evidence="5" id="KW-1185">Reference proteome</keyword>
<evidence type="ECO:0000313" key="5">
    <source>
        <dbReference type="Proteomes" id="UP000183253"/>
    </source>
</evidence>
<feature type="transmembrane region" description="Helical" evidence="1">
    <location>
        <begin position="90"/>
        <end position="108"/>
    </location>
</feature>
<name>A0A1H4F7C5_9BACT</name>
<dbReference type="InterPro" id="IPR032508">
    <property type="entry name" value="FecR_C"/>
</dbReference>
<dbReference type="GO" id="GO:0016989">
    <property type="term" value="F:sigma factor antagonist activity"/>
    <property type="evidence" value="ECO:0007669"/>
    <property type="project" value="TreeGrafter"/>
</dbReference>
<organism evidence="4 5">
    <name type="scientific">Alistipes timonensis JC136</name>
    <dbReference type="NCBI Taxonomy" id="1033731"/>
    <lineage>
        <taxon>Bacteria</taxon>
        <taxon>Pseudomonadati</taxon>
        <taxon>Bacteroidota</taxon>
        <taxon>Bacteroidia</taxon>
        <taxon>Bacteroidales</taxon>
        <taxon>Rikenellaceae</taxon>
        <taxon>Alistipes</taxon>
    </lineage>
</organism>
<proteinExistence type="predicted"/>
<evidence type="ECO:0000259" key="2">
    <source>
        <dbReference type="Pfam" id="PF04773"/>
    </source>
</evidence>
<feature type="domain" description="FecR protein" evidence="2">
    <location>
        <begin position="123"/>
        <end position="213"/>
    </location>
</feature>
<dbReference type="Pfam" id="PF16344">
    <property type="entry name" value="FecR_C"/>
    <property type="match status" value="1"/>
</dbReference>
<dbReference type="InterPro" id="IPR006860">
    <property type="entry name" value="FecR"/>
</dbReference>
<dbReference type="PANTHER" id="PTHR30273:SF2">
    <property type="entry name" value="PROTEIN FECR"/>
    <property type="match status" value="1"/>
</dbReference>
<dbReference type="Gene3D" id="3.55.50.30">
    <property type="match status" value="1"/>
</dbReference>
<keyword evidence="1" id="KW-0472">Membrane</keyword>
<dbReference type="Proteomes" id="UP000183253">
    <property type="component" value="Unassembled WGS sequence"/>
</dbReference>
<dbReference type="InterPro" id="IPR012373">
    <property type="entry name" value="Ferrdict_sens_TM"/>
</dbReference>
<dbReference type="PIRSF" id="PIRSF018266">
    <property type="entry name" value="FecR"/>
    <property type="match status" value="1"/>
</dbReference>
<keyword evidence="1" id="KW-1133">Transmembrane helix</keyword>
<keyword evidence="1" id="KW-0812">Transmembrane</keyword>
<reference evidence="4 5" key="1">
    <citation type="submission" date="2016-10" db="EMBL/GenBank/DDBJ databases">
        <authorList>
            <person name="de Groot N.N."/>
        </authorList>
    </citation>
    <scope>NUCLEOTIDE SEQUENCE [LARGE SCALE GENOMIC DNA]</scope>
    <source>
        <strain evidence="4 5">DSM 25383</strain>
    </source>
</reference>
<dbReference type="EMBL" id="FNRI01000009">
    <property type="protein sequence ID" value="SEA93193.1"/>
    <property type="molecule type" value="Genomic_DNA"/>
</dbReference>
<evidence type="ECO:0000256" key="1">
    <source>
        <dbReference type="SAM" id="Phobius"/>
    </source>
</evidence>
<dbReference type="RefSeq" id="WP_176791140.1">
    <property type="nucleotide sequence ID" value="NZ_CAEG01000017.1"/>
</dbReference>